<evidence type="ECO:0000313" key="6">
    <source>
        <dbReference type="Proteomes" id="UP000053201"/>
    </source>
</evidence>
<evidence type="ECO:0000313" key="5">
    <source>
        <dbReference type="EMBL" id="KND03854.1"/>
    </source>
</evidence>
<dbReference type="InterPro" id="IPR023186">
    <property type="entry name" value="IUNH"/>
</dbReference>
<keyword evidence="2" id="KW-0378">Hydrolase</keyword>
<gene>
    <name evidence="5" type="ORF">SPPG_01308</name>
</gene>
<evidence type="ECO:0000256" key="3">
    <source>
        <dbReference type="ARBA" id="ARBA00023295"/>
    </source>
</evidence>
<dbReference type="FunCoup" id="A0A0L0HSK8">
    <property type="interactions" value="262"/>
</dbReference>
<dbReference type="STRING" id="645134.A0A0L0HSK8"/>
<protein>
    <recommendedName>
        <fullName evidence="4">Inosine/uridine-preferring nucleoside hydrolase domain-containing protein</fullName>
    </recommendedName>
</protein>
<dbReference type="GO" id="GO:0005829">
    <property type="term" value="C:cytosol"/>
    <property type="evidence" value="ECO:0007669"/>
    <property type="project" value="TreeGrafter"/>
</dbReference>
<dbReference type="InParanoid" id="A0A0L0HSK8"/>
<keyword evidence="6" id="KW-1185">Reference proteome</keyword>
<dbReference type="Pfam" id="PF01156">
    <property type="entry name" value="IU_nuc_hydro"/>
    <property type="match status" value="1"/>
</dbReference>
<dbReference type="GeneID" id="27684980"/>
<comment type="similarity">
    <text evidence="1">Belongs to the IUNH family.</text>
</comment>
<organism evidence="5 6">
    <name type="scientific">Spizellomyces punctatus (strain DAOM BR117)</name>
    <dbReference type="NCBI Taxonomy" id="645134"/>
    <lineage>
        <taxon>Eukaryota</taxon>
        <taxon>Fungi</taxon>
        <taxon>Fungi incertae sedis</taxon>
        <taxon>Chytridiomycota</taxon>
        <taxon>Chytridiomycota incertae sedis</taxon>
        <taxon>Chytridiomycetes</taxon>
        <taxon>Spizellomycetales</taxon>
        <taxon>Spizellomycetaceae</taxon>
        <taxon>Spizellomyces</taxon>
    </lineage>
</organism>
<dbReference type="PANTHER" id="PTHR12304">
    <property type="entry name" value="INOSINE-URIDINE PREFERRING NUCLEOSIDE HYDROLASE"/>
    <property type="match status" value="1"/>
</dbReference>
<dbReference type="OrthoDB" id="5783963at2759"/>
<keyword evidence="3" id="KW-0326">Glycosidase</keyword>
<dbReference type="eggNOG" id="KOG2938">
    <property type="taxonomic scope" value="Eukaryota"/>
</dbReference>
<dbReference type="Gene3D" id="3.90.245.10">
    <property type="entry name" value="Ribonucleoside hydrolase-like"/>
    <property type="match status" value="1"/>
</dbReference>
<dbReference type="InterPro" id="IPR001910">
    <property type="entry name" value="Inosine/uridine_hydrolase_dom"/>
</dbReference>
<dbReference type="PANTHER" id="PTHR12304:SF56">
    <property type="entry name" value="HYDROLASE, PUTATIVE (AFU_ORTHOLOGUE AFUA_1G11790)-RELATED"/>
    <property type="match status" value="1"/>
</dbReference>
<proteinExistence type="inferred from homology"/>
<dbReference type="RefSeq" id="XP_016611893.1">
    <property type="nucleotide sequence ID" value="XM_016749630.1"/>
</dbReference>
<name>A0A0L0HSK8_SPIPD</name>
<dbReference type="VEuPathDB" id="FungiDB:SPPG_01308"/>
<dbReference type="AlphaFoldDB" id="A0A0L0HSK8"/>
<dbReference type="GO" id="GO:0006152">
    <property type="term" value="P:purine nucleoside catabolic process"/>
    <property type="evidence" value="ECO:0007669"/>
    <property type="project" value="TreeGrafter"/>
</dbReference>
<feature type="domain" description="Inosine/uridine-preferring nucleoside hydrolase" evidence="4">
    <location>
        <begin position="8"/>
        <end position="369"/>
    </location>
</feature>
<dbReference type="EMBL" id="KQ257451">
    <property type="protein sequence ID" value="KND03854.1"/>
    <property type="molecule type" value="Genomic_DNA"/>
</dbReference>
<sequence length="389" mass="42178">MSGGKHSVIIDTDPGVDDAIALLFAFLSPNIDIRAITLTQGNTTIENAFRNIKQILAVQAAHERYLASTAPTDIKVAPPAALVSRESPVVIALGQGIPLEGEAEYAHHFHGEDGLGNYFTMNPPNGSGDGQTEAVSKAAAAAGAKTPDAGAEGLYTVSERSAEDEIIHQLQSHPDKTITILALGPLSNVARAMQKAPETMKKVKHIISMGGAINHPGNITPVSEFNWFADGLAAHLVIASSLPVRVLPLDVTMVSAVVESRYLYEHVAALSTPLSNFVTQIIQHILQLTERSWGYRWLTMHDPLTIGCLVDNSLVEFEPLHFEVEPSGKLTRGMCIIDRRPPKLNEPAPAATKRKNVEVAVRGDTHKFLKLFYYTLFGLDWDTLKKTTS</sequence>
<dbReference type="OMA" id="WFAKMFL"/>
<evidence type="ECO:0000256" key="2">
    <source>
        <dbReference type="ARBA" id="ARBA00022801"/>
    </source>
</evidence>
<evidence type="ECO:0000256" key="1">
    <source>
        <dbReference type="ARBA" id="ARBA00009176"/>
    </source>
</evidence>
<dbReference type="GO" id="GO:0008477">
    <property type="term" value="F:purine nucleosidase activity"/>
    <property type="evidence" value="ECO:0007669"/>
    <property type="project" value="TreeGrafter"/>
</dbReference>
<reference evidence="5 6" key="1">
    <citation type="submission" date="2009-08" db="EMBL/GenBank/DDBJ databases">
        <title>The Genome Sequence of Spizellomyces punctatus strain DAOM BR117.</title>
        <authorList>
            <consortium name="The Broad Institute Genome Sequencing Platform"/>
            <person name="Russ C."/>
            <person name="Cuomo C."/>
            <person name="Shea T."/>
            <person name="Young S.K."/>
            <person name="Zeng Q."/>
            <person name="Koehrsen M."/>
            <person name="Haas B."/>
            <person name="Borodovsky M."/>
            <person name="Guigo R."/>
            <person name="Alvarado L."/>
            <person name="Berlin A."/>
            <person name="Bochicchio J."/>
            <person name="Borenstein D."/>
            <person name="Chapman S."/>
            <person name="Chen Z."/>
            <person name="Engels R."/>
            <person name="Freedman E."/>
            <person name="Gellesch M."/>
            <person name="Goldberg J."/>
            <person name="Griggs A."/>
            <person name="Gujja S."/>
            <person name="Heiman D."/>
            <person name="Hepburn T."/>
            <person name="Howarth C."/>
            <person name="Jen D."/>
            <person name="Larson L."/>
            <person name="Lewis B."/>
            <person name="Mehta T."/>
            <person name="Park D."/>
            <person name="Pearson M."/>
            <person name="Roberts A."/>
            <person name="Saif S."/>
            <person name="Shenoy N."/>
            <person name="Sisk P."/>
            <person name="Stolte C."/>
            <person name="Sykes S."/>
            <person name="Thomson T."/>
            <person name="Walk T."/>
            <person name="White J."/>
            <person name="Yandava C."/>
            <person name="Burger G."/>
            <person name="Gray M.W."/>
            <person name="Holland P.W.H."/>
            <person name="King N."/>
            <person name="Lang F.B.F."/>
            <person name="Roger A.J."/>
            <person name="Ruiz-Trillo I."/>
            <person name="Lander E."/>
            <person name="Nusbaum C."/>
        </authorList>
    </citation>
    <scope>NUCLEOTIDE SEQUENCE [LARGE SCALE GENOMIC DNA]</scope>
    <source>
        <strain evidence="5 6">DAOM BR117</strain>
    </source>
</reference>
<accession>A0A0L0HSK8</accession>
<dbReference type="Proteomes" id="UP000053201">
    <property type="component" value="Unassembled WGS sequence"/>
</dbReference>
<dbReference type="PROSITE" id="PS01247">
    <property type="entry name" value="IUNH"/>
    <property type="match status" value="1"/>
</dbReference>
<dbReference type="SUPFAM" id="SSF53590">
    <property type="entry name" value="Nucleoside hydrolase"/>
    <property type="match status" value="1"/>
</dbReference>
<dbReference type="InterPro" id="IPR036452">
    <property type="entry name" value="Ribo_hydro-like"/>
</dbReference>
<evidence type="ECO:0000259" key="4">
    <source>
        <dbReference type="Pfam" id="PF01156"/>
    </source>
</evidence>
<dbReference type="GO" id="GO:0045437">
    <property type="term" value="F:uridine nucleosidase activity"/>
    <property type="evidence" value="ECO:0007669"/>
    <property type="project" value="UniProtKB-ARBA"/>
</dbReference>
<dbReference type="InterPro" id="IPR015910">
    <property type="entry name" value="I/U_nuclsd_hydro_CS"/>
</dbReference>